<dbReference type="InParanoid" id="K5Y3C4"/>
<dbReference type="EMBL" id="JH971386">
    <property type="protein sequence ID" value="EKM82435.1"/>
    <property type="molecule type" value="Genomic_DNA"/>
</dbReference>
<protein>
    <submittedName>
        <fullName evidence="1">Uncharacterized protein</fullName>
    </submittedName>
</protein>
<organism evidence="1 2">
    <name type="scientific">Agaricus bisporus var. burnettii (strain JB137-S8 / ATCC MYA-4627 / FGSC 10392)</name>
    <name type="common">White button mushroom</name>
    <dbReference type="NCBI Taxonomy" id="597362"/>
    <lineage>
        <taxon>Eukaryota</taxon>
        <taxon>Fungi</taxon>
        <taxon>Dikarya</taxon>
        <taxon>Basidiomycota</taxon>
        <taxon>Agaricomycotina</taxon>
        <taxon>Agaricomycetes</taxon>
        <taxon>Agaricomycetidae</taxon>
        <taxon>Agaricales</taxon>
        <taxon>Agaricineae</taxon>
        <taxon>Agaricaceae</taxon>
        <taxon>Agaricus</taxon>
    </lineage>
</organism>
<reference evidence="2" key="1">
    <citation type="journal article" date="2012" name="Proc. Natl. Acad. Sci. U.S.A.">
        <title>Genome sequence of the button mushroom Agaricus bisporus reveals mechanisms governing adaptation to a humic-rich ecological niche.</title>
        <authorList>
            <person name="Morin E."/>
            <person name="Kohler A."/>
            <person name="Baker A.R."/>
            <person name="Foulongne-Oriol M."/>
            <person name="Lombard V."/>
            <person name="Nagy L.G."/>
            <person name="Ohm R.A."/>
            <person name="Patyshakuliyeva A."/>
            <person name="Brun A."/>
            <person name="Aerts A.L."/>
            <person name="Bailey A.M."/>
            <person name="Billette C."/>
            <person name="Coutinho P.M."/>
            <person name="Deakin G."/>
            <person name="Doddapaneni H."/>
            <person name="Floudas D."/>
            <person name="Grimwood J."/>
            <person name="Hilden K."/>
            <person name="Kuees U."/>
            <person name="LaButti K.M."/>
            <person name="Lapidus A."/>
            <person name="Lindquist E.A."/>
            <person name="Lucas S.M."/>
            <person name="Murat C."/>
            <person name="Riley R.W."/>
            <person name="Salamov A.A."/>
            <person name="Schmutz J."/>
            <person name="Subramanian V."/>
            <person name="Woesten H.A.B."/>
            <person name="Xu J."/>
            <person name="Eastwood D.C."/>
            <person name="Foster G.D."/>
            <person name="Sonnenberg A.S."/>
            <person name="Cullen D."/>
            <person name="de Vries R.P."/>
            <person name="Lundell T."/>
            <person name="Hibbett D.S."/>
            <person name="Henrissat B."/>
            <person name="Burton K.S."/>
            <person name="Kerrigan R.W."/>
            <person name="Challen M.P."/>
            <person name="Grigoriev I.V."/>
            <person name="Martin F."/>
        </authorList>
    </citation>
    <scope>NUCLEOTIDE SEQUENCE [LARGE SCALE GENOMIC DNA]</scope>
    <source>
        <strain evidence="2">JB137-S8 / ATCC MYA-4627 / FGSC 10392</strain>
    </source>
</reference>
<keyword evidence="2" id="KW-1185">Reference proteome</keyword>
<name>K5Y3C4_AGABU</name>
<evidence type="ECO:0000313" key="1">
    <source>
        <dbReference type="EMBL" id="EKM82435.1"/>
    </source>
</evidence>
<dbReference type="GeneID" id="18826225"/>
<dbReference type="KEGG" id="abp:AGABI1DRAFT124903"/>
<proteinExistence type="predicted"/>
<gene>
    <name evidence="1" type="ORF">AGABI1DRAFT_124903</name>
</gene>
<evidence type="ECO:0000313" key="2">
    <source>
        <dbReference type="Proteomes" id="UP000008493"/>
    </source>
</evidence>
<sequence length="57" mass="6055">MGFTDSRELGIVVVFARTAATAGLGGIGQDVEGDVGDDIWDLAEMDHASDVDIERLF</sequence>
<dbReference type="Proteomes" id="UP000008493">
    <property type="component" value="Unassembled WGS sequence"/>
</dbReference>
<dbReference type="HOGENOM" id="CLU_2996019_0_0_1"/>
<dbReference type="RefSeq" id="XP_007326451.1">
    <property type="nucleotide sequence ID" value="XM_007326389.1"/>
</dbReference>
<dbReference type="AlphaFoldDB" id="K5Y3C4"/>
<accession>K5Y3C4</accession>